<sequence>MISCSFSERRASLYCQKPVISAGEQGFKPNSCFFSESISLLLTVSTLVFASHGSVNRLRLFNDVKR</sequence>
<evidence type="ECO:0000313" key="1">
    <source>
        <dbReference type="EMBL" id="KAK2956693.1"/>
    </source>
</evidence>
<dbReference type="Proteomes" id="UP001281761">
    <property type="component" value="Unassembled WGS sequence"/>
</dbReference>
<protein>
    <submittedName>
        <fullName evidence="1">Uncharacterized protein</fullName>
    </submittedName>
</protein>
<proteinExistence type="predicted"/>
<dbReference type="EMBL" id="JARBJD010000053">
    <property type="protein sequence ID" value="KAK2956693.1"/>
    <property type="molecule type" value="Genomic_DNA"/>
</dbReference>
<reference evidence="1 2" key="1">
    <citation type="journal article" date="2022" name="bioRxiv">
        <title>Genomics of Preaxostyla Flagellates Illuminates Evolutionary Transitions and the Path Towards Mitochondrial Loss.</title>
        <authorList>
            <person name="Novak L.V.F."/>
            <person name="Treitli S.C."/>
            <person name="Pyrih J."/>
            <person name="Halakuc P."/>
            <person name="Pipaliya S.V."/>
            <person name="Vacek V."/>
            <person name="Brzon O."/>
            <person name="Soukal P."/>
            <person name="Eme L."/>
            <person name="Dacks J.B."/>
            <person name="Karnkowska A."/>
            <person name="Elias M."/>
            <person name="Hampl V."/>
        </authorList>
    </citation>
    <scope>NUCLEOTIDE SEQUENCE [LARGE SCALE GENOMIC DNA]</scope>
    <source>
        <strain evidence="1">NAU3</strain>
        <tissue evidence="1">Gut</tissue>
    </source>
</reference>
<name>A0ABQ9XZ05_9EUKA</name>
<organism evidence="1 2">
    <name type="scientific">Blattamonas nauphoetae</name>
    <dbReference type="NCBI Taxonomy" id="2049346"/>
    <lineage>
        <taxon>Eukaryota</taxon>
        <taxon>Metamonada</taxon>
        <taxon>Preaxostyla</taxon>
        <taxon>Oxymonadida</taxon>
        <taxon>Blattamonas</taxon>
    </lineage>
</organism>
<comment type="caution">
    <text evidence="1">The sequence shown here is derived from an EMBL/GenBank/DDBJ whole genome shotgun (WGS) entry which is preliminary data.</text>
</comment>
<gene>
    <name evidence="1" type="ORF">BLNAU_8327</name>
</gene>
<keyword evidence="2" id="KW-1185">Reference proteome</keyword>
<accession>A0ABQ9XZ05</accession>
<evidence type="ECO:0000313" key="2">
    <source>
        <dbReference type="Proteomes" id="UP001281761"/>
    </source>
</evidence>